<reference evidence="2" key="1">
    <citation type="submission" date="2023-07" db="EMBL/GenBank/DDBJ databases">
        <authorList>
            <person name="Stuckert A."/>
        </authorList>
    </citation>
    <scope>NUCLEOTIDE SEQUENCE</scope>
</reference>
<sequence>MKQGGKRAATILYPPPLTGKSQAKGRKQSGPPGVWNATAVTGTVIREMNFAAPPLWEVEPHIHFSNQRSHVTAEEGRAAAPEDRGRAEGVRSAVTRSNSTWENYPLPQFQTQKPDISWSEPVNMTGVNKTYNISYGVYPSTTLSVTIPTTNVTLQSLKIWDKLLHTV</sequence>
<gene>
    <name evidence="2" type="ORF">RIMI_LOCUS8679599</name>
</gene>
<organism evidence="2 3">
    <name type="scientific">Ranitomeya imitator</name>
    <name type="common">mimic poison frog</name>
    <dbReference type="NCBI Taxonomy" id="111125"/>
    <lineage>
        <taxon>Eukaryota</taxon>
        <taxon>Metazoa</taxon>
        <taxon>Chordata</taxon>
        <taxon>Craniata</taxon>
        <taxon>Vertebrata</taxon>
        <taxon>Euteleostomi</taxon>
        <taxon>Amphibia</taxon>
        <taxon>Batrachia</taxon>
        <taxon>Anura</taxon>
        <taxon>Neobatrachia</taxon>
        <taxon>Hyloidea</taxon>
        <taxon>Dendrobatidae</taxon>
        <taxon>Dendrobatinae</taxon>
        <taxon>Ranitomeya</taxon>
    </lineage>
</organism>
<evidence type="ECO:0000313" key="2">
    <source>
        <dbReference type="EMBL" id="CAJ0940532.1"/>
    </source>
</evidence>
<dbReference type="Proteomes" id="UP001176940">
    <property type="component" value="Unassembled WGS sequence"/>
</dbReference>
<comment type="caution">
    <text evidence="2">The sequence shown here is derived from an EMBL/GenBank/DDBJ whole genome shotgun (WGS) entry which is preliminary data.</text>
</comment>
<feature type="compositionally biased region" description="Basic and acidic residues" evidence="1">
    <location>
        <begin position="71"/>
        <end position="89"/>
    </location>
</feature>
<evidence type="ECO:0000256" key="1">
    <source>
        <dbReference type="SAM" id="MobiDB-lite"/>
    </source>
</evidence>
<keyword evidence="3" id="KW-1185">Reference proteome</keyword>
<accession>A0ABN9LI77</accession>
<protein>
    <submittedName>
        <fullName evidence="2">Uncharacterized protein</fullName>
    </submittedName>
</protein>
<proteinExistence type="predicted"/>
<feature type="region of interest" description="Disordered" evidence="1">
    <location>
        <begin position="66"/>
        <end position="90"/>
    </location>
</feature>
<dbReference type="EMBL" id="CAUEEQ010017412">
    <property type="protein sequence ID" value="CAJ0940532.1"/>
    <property type="molecule type" value="Genomic_DNA"/>
</dbReference>
<feature type="region of interest" description="Disordered" evidence="1">
    <location>
        <begin position="1"/>
        <end position="34"/>
    </location>
</feature>
<name>A0ABN9LI77_9NEOB</name>
<evidence type="ECO:0000313" key="3">
    <source>
        <dbReference type="Proteomes" id="UP001176940"/>
    </source>
</evidence>